<feature type="site" description="Cleavage; by host furin" evidence="33">
    <location>
        <begin position="499"/>
        <end position="500"/>
    </location>
</feature>
<keyword evidence="28 33" id="KW-0325">Glycoprotein</keyword>
<comment type="PTM">
    <text evidence="33">Palmitoylation of the transmembrane protein and of Env polyprotein (prior to its proteolytic cleavage) is essential for their association with host cell membrane lipid rafts. Palmitoylation is therefore required for envelope trafficking to classical lipid rafts, but not for viral replication.</text>
</comment>
<keyword evidence="17 33" id="KW-1161">Viral attachment to host cell</keyword>
<keyword evidence="10 33" id="KW-1165">Clathrin-mediated endocytosis of virus by host</keyword>
<dbReference type="GO" id="GO:0044175">
    <property type="term" value="C:host cell endosome membrane"/>
    <property type="evidence" value="ECO:0007669"/>
    <property type="project" value="UniProtKB-SubCell"/>
</dbReference>
<evidence type="ECO:0000256" key="13">
    <source>
        <dbReference type="ARBA" id="ARBA00022685"/>
    </source>
</evidence>
<evidence type="ECO:0000256" key="29">
    <source>
        <dbReference type="ARBA" id="ARBA00023280"/>
    </source>
</evidence>
<keyword evidence="23 33" id="KW-1039">Host endosome</keyword>
<keyword evidence="30 33" id="KW-0449">Lipoprotein</keyword>
<feature type="coiled-coil region" evidence="33">
    <location>
        <begin position="622"/>
        <end position="656"/>
    </location>
</feature>
<keyword evidence="22 33" id="KW-1133">Transmembrane helix</keyword>
<evidence type="ECO:0000256" key="8">
    <source>
        <dbReference type="ARBA" id="ARBA00022510"/>
    </source>
</evidence>
<dbReference type="FunFam" id="1.10.287.210:FF:000001">
    <property type="entry name" value="Envelope glycoprotein gp160"/>
    <property type="match status" value="1"/>
</dbReference>
<dbReference type="SUPFAM" id="SSF58069">
    <property type="entry name" value="Virus ectodomain"/>
    <property type="match status" value="1"/>
</dbReference>
<dbReference type="FunFam" id="2.170.40.20:FF:000003">
    <property type="entry name" value="Envelope glycoprotein gp160"/>
    <property type="match status" value="1"/>
</dbReference>
<dbReference type="SUPFAM" id="SSF56502">
    <property type="entry name" value="gp120 core"/>
    <property type="match status" value="1"/>
</dbReference>
<comment type="miscellaneous">
    <text evidence="33">HIV-1 lineages are divided in three main groups, M (for Major), O (for Outlier), and N (for New, or Non-M, Non-O). The vast majority of strains found worldwide belong to the group M. Group O seems to be endemic to and largely confined to Cameroon and neighboring countries in West Central Africa, where these viruses represent a small minority of HIV-1 strains. The group N is represented by a limited number of isolates from Cameroonian persons. The group M is further subdivided in 9 clades or subtypes (A to D, F to H, J and K).</text>
</comment>
<keyword evidence="11 33" id="KW-0945">Host-virus interaction</keyword>
<dbReference type="GO" id="GO:0019082">
    <property type="term" value="P:viral protein processing"/>
    <property type="evidence" value="ECO:0007669"/>
    <property type="project" value="UniProtKB-UniRule"/>
</dbReference>
<evidence type="ECO:0000256" key="21">
    <source>
        <dbReference type="ARBA" id="ARBA00022890"/>
    </source>
</evidence>
<evidence type="ECO:0000256" key="12">
    <source>
        <dbReference type="ARBA" id="ARBA00022595"/>
    </source>
</evidence>
<dbReference type="GO" id="GO:1903908">
    <property type="term" value="P:positive regulation of plasma membrane raft polarization"/>
    <property type="evidence" value="ECO:0007669"/>
    <property type="project" value="UniProtKB-UniRule"/>
</dbReference>
<feature type="short sequence motif" description="Di-leucine internalization motif" evidence="33">
    <location>
        <begin position="844"/>
        <end position="845"/>
    </location>
</feature>
<keyword evidence="14 33" id="KW-0812">Transmembrane</keyword>
<feature type="disulfide bond" evidence="33">
    <location>
        <begin position="210"/>
        <end position="239"/>
    </location>
</feature>
<evidence type="ECO:0000256" key="16">
    <source>
        <dbReference type="ARBA" id="ARBA00022729"/>
    </source>
</evidence>
<evidence type="ECO:0000256" key="1">
    <source>
        <dbReference type="ARBA" id="ARBA00004402"/>
    </source>
</evidence>
<keyword evidence="9 33" id="KW-1032">Host cell membrane</keyword>
<comment type="domain">
    <text evidence="33 34">The 17 amino acids long immunosuppressive region is present in many retroviral envelope proteins. Synthetic peptides derived from this relatively conserved sequence inhibit immune function in vitro and in vivo.</text>
</comment>
<feature type="disulfide bond" evidence="33">
    <location>
        <begin position="53"/>
        <end position="73"/>
    </location>
</feature>
<protein>
    <recommendedName>
        <fullName evidence="33">Envelope glycoprotein gp160</fullName>
    </recommendedName>
    <alternativeName>
        <fullName evidence="33">Env polyprotein</fullName>
    </alternativeName>
    <component>
        <recommendedName>
            <fullName evidence="33">Surface protein gp120</fullName>
            <shortName evidence="33">SU</shortName>
        </recommendedName>
        <alternativeName>
            <fullName evidence="33">Glycoprotein 120</fullName>
            <shortName evidence="33">gp120</shortName>
        </alternativeName>
    </component>
    <component>
        <recommendedName>
            <fullName evidence="33">Transmembrane protein gp41</fullName>
            <shortName evidence="33">TM</shortName>
        </recommendedName>
        <alternativeName>
            <fullName evidence="33">Glycoprotein 41</fullName>
            <shortName evidence="33">gp41</shortName>
        </alternativeName>
    </component>
</protein>
<dbReference type="GO" id="GO:0019031">
    <property type="term" value="C:viral envelope"/>
    <property type="evidence" value="ECO:0007669"/>
    <property type="project" value="UniProtKB-KW"/>
</dbReference>
<feature type="transmembrane region" description="Helical" evidence="34">
    <location>
        <begin position="20"/>
        <end position="41"/>
    </location>
</feature>
<comment type="domain">
    <text evidence="33">The CD4-binding region is targeted by the antibody b12.</text>
</comment>
<evidence type="ECO:0000256" key="6">
    <source>
        <dbReference type="ARBA" id="ARBA00004650"/>
    </source>
</evidence>
<gene>
    <name evidence="33 38" type="primary">env</name>
</gene>
<keyword evidence="25 33" id="KW-0472">Membrane</keyword>
<evidence type="ECO:0000259" key="36">
    <source>
        <dbReference type="Pfam" id="PF00516"/>
    </source>
</evidence>
<comment type="subcellular location">
    <molecule>Transmembrane protein gp41</molecule>
    <subcellularLocation>
        <location evidence="33">Virion membrane</location>
        <topology evidence="33">Single-pass type I membrane protein</topology>
    </subcellularLocation>
    <subcellularLocation>
        <location evidence="33">Host cell membrane</location>
        <topology evidence="33">Single-pass type I membrane protein</topology>
    </subcellularLocation>
    <subcellularLocation>
        <location evidence="33">Host endosome membrane</location>
        <topology evidence="33">Single-pass type I membrane protein</topology>
    </subcellularLocation>
    <text evidence="33">It is probably concentrated at the site of budding and incorporated into the virions possibly by contacts between the cytoplasmic tail of Env and the N-terminus of Gag.</text>
</comment>
<evidence type="ECO:0000256" key="35">
    <source>
        <dbReference type="SAM" id="MobiDB-lite"/>
    </source>
</evidence>
<feature type="disulfide bond" evidence="33">
    <location>
        <begin position="220"/>
        <end position="231"/>
    </location>
</feature>
<evidence type="ECO:0000256" key="27">
    <source>
        <dbReference type="ARBA" id="ARBA00023157"/>
    </source>
</evidence>
<evidence type="ECO:0000256" key="26">
    <source>
        <dbReference type="ARBA" id="ARBA00023139"/>
    </source>
</evidence>
<dbReference type="GO" id="GO:0005198">
    <property type="term" value="F:structural molecule activity"/>
    <property type="evidence" value="ECO:0007669"/>
    <property type="project" value="UniProtKB-UniRule"/>
</dbReference>
<evidence type="ECO:0000256" key="14">
    <source>
        <dbReference type="ARBA" id="ARBA00022692"/>
    </source>
</evidence>
<comment type="miscellaneous">
    <text evidence="33">Inhibitors targeting HIV-1 viral envelope proteins are used as antiretroviral drugs. Attachment of virions to the cell surface via non-specific interactions and CD4 binding can be blocked by inhibitors that include cyanovirin-N, cyclotriazadisulfonamide analogs, PRO 2000, TNX 355 and PRO 542. In addition, BMS 806 can block CD4-induced conformational changes. Env interactions with the coreceptor molecules can be targeted by CCR5 antagonists including SCH-D, maraviroc (UK 427857) and aplaviroc (GW 873140), and the CXCR4 antagonist AMD 070. Fusion of viral and cellular membranes can be inhibited by peptides such as enfuvirtide and tifuvirtide (T 1249). Resistance to inhibitors associated with mutations in Env are observed. Most of the time, single mutations confer only a modest reduction in drug susceptibility. Combination of several mutations is usually required to develop a high-level drug resistance.</text>
</comment>
<evidence type="ECO:0000256" key="20">
    <source>
        <dbReference type="ARBA" id="ARBA00022879"/>
    </source>
</evidence>
<evidence type="ECO:0000256" key="30">
    <source>
        <dbReference type="ARBA" id="ARBA00023288"/>
    </source>
</evidence>
<dbReference type="Gene3D" id="1.10.287.210">
    <property type="match status" value="1"/>
</dbReference>
<keyword evidence="21 33" id="KW-1164">Virus endocytosis by host</keyword>
<dbReference type="GO" id="GO:0019064">
    <property type="term" value="P:fusion of virus membrane with host plasma membrane"/>
    <property type="evidence" value="ECO:0007669"/>
    <property type="project" value="UniProtKB-UniRule"/>
</dbReference>
<evidence type="ECO:0000256" key="22">
    <source>
        <dbReference type="ARBA" id="ARBA00022989"/>
    </source>
</evidence>
<dbReference type="Gene3D" id="1.20.5.490">
    <property type="entry name" value="Single helix bin"/>
    <property type="match status" value="1"/>
</dbReference>
<keyword evidence="16 33" id="KW-0732">Signal</keyword>
<dbReference type="GO" id="GO:1903911">
    <property type="term" value="P:positive regulation of receptor clustering"/>
    <property type="evidence" value="ECO:0007669"/>
    <property type="project" value="UniProtKB-UniRule"/>
</dbReference>
<comment type="function">
    <text evidence="33">Transmembrane protein gp41: Acts as a class I viral fusion protein. Under the current model, the protein has at least 3 conformational states: pre-fusion native state, pre-hairpin intermediate state, and post-fusion hairpin state. During fusion of viral and target intracellular membranes, the coiled coil regions (heptad repeats) assume a trimer-of-hairpins structure, positioning the fusion peptide in close proximity to the C-terminal region of the ectodomain. The formation of this structure appears to drive apposition and subsequent fusion of viral and target cell membranes. Complete fusion occurs in host cell endosomes and is dynamin-dependent, however some lipid transfer might occur at the plasma membrane. The virus undergoes clathrin-dependent internalization long before endosomal fusion, thus minimizing the surface exposure of conserved viral epitopes during fusion and reducing the efficacy of inhibitors targeting these epitopes. Membranes fusion leads to delivery of the nucleocapsid into the cytoplasm.</text>
</comment>
<evidence type="ECO:0000256" key="34">
    <source>
        <dbReference type="RuleBase" id="RU363095"/>
    </source>
</evidence>
<comment type="similarity">
    <text evidence="33">Belongs to the HIV-1 env protein family.</text>
</comment>
<dbReference type="Pfam" id="PF00517">
    <property type="entry name" value="GP41"/>
    <property type="match status" value="1"/>
</dbReference>
<evidence type="ECO:0000256" key="4">
    <source>
        <dbReference type="ARBA" id="ARBA00004563"/>
    </source>
</evidence>
<evidence type="ECO:0000256" key="7">
    <source>
        <dbReference type="ARBA" id="ARBA00022506"/>
    </source>
</evidence>
<dbReference type="GO" id="GO:0055036">
    <property type="term" value="C:virion membrane"/>
    <property type="evidence" value="ECO:0007669"/>
    <property type="project" value="UniProtKB-SubCell"/>
</dbReference>
<keyword evidence="8 33" id="KW-1170">Fusion of virus membrane with host endosomal membrane</keyword>
<dbReference type="CDD" id="cd09909">
    <property type="entry name" value="HIV-1-like_HR1-HR2"/>
    <property type="match status" value="1"/>
</dbReference>
<dbReference type="GO" id="GO:0019062">
    <property type="term" value="P:virion attachment to host cell"/>
    <property type="evidence" value="ECO:0007669"/>
    <property type="project" value="UniProtKB-UniRule"/>
</dbReference>
<reference evidence="38" key="1">
    <citation type="journal article" date="2010" name="PLoS Comput. Biol.">
        <title>Genetic signatures in the envelope glycoproteins of HIV-1 that associate with broadly neutralizing antibodies.</title>
        <authorList>
            <person name="Gnanakaran S."/>
            <person name="Daniels M.G."/>
            <person name="Bhattacharya T."/>
            <person name="Lapedes A.S."/>
            <person name="Sethi A."/>
            <person name="Li M."/>
            <person name="Tang H."/>
            <person name="Greene K."/>
            <person name="Gao H."/>
            <person name="Haynes B.F."/>
            <person name="Cohen M.S."/>
            <person name="Shaw G.M."/>
            <person name="Seaman M.S."/>
            <person name="Kumar A."/>
            <person name="Gao F."/>
            <person name="Montefiori D.C."/>
            <person name="Korber B."/>
        </authorList>
    </citation>
    <scope>NUCLEOTIDE SEQUENCE</scope>
    <source>
        <strain evidence="38">CNE10</strain>
    </source>
</reference>
<comment type="PTM">
    <text evidence="33">Specific enzymatic cleavages in vivo yield mature proteins. Envelope glycoproteins are synthesized as a inactive precursor that is heavily N-glycosylated and processed likely by host cell furin in the Golgi to yield the mature SU and TM proteins. The cleavage site between SU and TM requires the minimal sequence [KR]-X-[KR]-R. About 2 of the 9 disulfide bonds of gp41 are reduced by P4HB/PDI, following binding to CD4 receptor.</text>
</comment>
<name>D7S278_HV1</name>
<comment type="domain">
    <text evidence="33">The YXXL motif is involved in determining the exact site of viral release at the surface of infected mononuclear cells and promotes endocytosis. YXXL and di-leucine endocytosis motifs interact directly or indirectly with the clathrin adapter complexes, opperate independently, and their activities are not additive.</text>
</comment>
<dbReference type="InterPro" id="IPR037527">
    <property type="entry name" value="Gp160"/>
</dbReference>
<comment type="subcellular location">
    <subcellularLocation>
        <location evidence="3">Host cell membrane</location>
        <topology evidence="3">Peripheral membrane protein</topology>
    </subcellularLocation>
    <subcellularLocation>
        <location evidence="1">Host cell membrane</location>
        <topology evidence="1">Single-pass type I membrane protein</topology>
    </subcellularLocation>
    <subcellularLocation>
        <location evidence="2">Host endosome membrane</location>
        <topology evidence="2">Peripheral membrane protein</topology>
    </subcellularLocation>
    <subcellularLocation>
        <location evidence="5">Host endosome membrane</location>
        <topology evidence="5">Single-pass type I membrane protein</topology>
    </subcellularLocation>
    <subcellularLocation>
        <location evidence="6">Virion membrane</location>
        <topology evidence="6">Peripheral membrane protein</topology>
    </subcellularLocation>
    <subcellularLocation>
        <location evidence="4">Virion membrane</location>
        <topology evidence="4">Single-pass type I membrane protein</topology>
    </subcellularLocation>
</comment>
<dbReference type="EMBL" id="HM215397">
    <property type="protein sequence ID" value="ADI62504.1"/>
    <property type="molecule type" value="Genomic_DNA"/>
</dbReference>
<comment type="domain">
    <text evidence="33">Some of the most genetically diverse regions of the viral genome are present in Env. They are called variable regions 1 through 5 (V1 through V5). Coreceptor usage of gp120 is determined mainly by the primary structure of the third variable region (V3) in the outer domain of gp120. The sequence of V3 determines which coreceptor, CCR5 and/or CXCR4 (corresponding to R5/macrophage, X4/T cell and R5X4/T cell and macrophage tropism), is used to trigger the fusion potential of the Env complex, and hence which cells the virus can infect. Binding to CCR5 involves a region adjacent in addition to V3.</text>
</comment>
<keyword evidence="26 33" id="KW-0564">Palmitate</keyword>
<feature type="disulfide bond" evidence="33">
    <location>
        <begin position="587"/>
        <end position="593"/>
    </location>
</feature>
<evidence type="ECO:0000256" key="9">
    <source>
        <dbReference type="ARBA" id="ARBA00022511"/>
    </source>
</evidence>
<dbReference type="FunFam" id="1.20.5.490:FF:000001">
    <property type="entry name" value="Envelope glycoprotein gp160"/>
    <property type="match status" value="1"/>
</dbReference>
<keyword evidence="19 33" id="KW-1043">Host membrane</keyword>
<comment type="subcellular location">
    <molecule>Surface protein gp120</molecule>
    <subcellularLocation>
        <location evidence="33">Virion membrane</location>
        <topology evidence="33">Peripheral membrane protein</topology>
    </subcellularLocation>
    <subcellularLocation>
        <location evidence="33">Host cell membrane</location>
        <topology evidence="33">Peripheral membrane protein</topology>
    </subcellularLocation>
    <subcellularLocation>
        <location evidence="33">Host endosome membrane</location>
        <topology evidence="33">Single-pass type I membrane protein</topology>
    </subcellularLocation>
    <text evidence="33">The surface protein is not anchored to the viral envelope, but associates with the extravirion surface through its binding to TM. It is probably concentrated at the site of budding and incorporated into the virions possibly by contacts between the cytoplasmic tail of Env and the N-terminus of Gag.</text>
</comment>
<comment type="caution">
    <text evidence="33 34">Lacks conserved residue(s) required for the propagation of feature annotation.</text>
</comment>
<comment type="function">
    <text evidence="33">Surface protein gp120: Attaches the virus to the host lymphoid cell by binding to the primary receptor CD4. This interaction induces a structural rearrangement creating a high affinity binding site for a chemokine coreceptor like CXCR4 and/or CCR5. Acts as a ligand for CD209/DC-SIGN and CLEC4M/DC-SIGNR, which are respectively found on dendritic cells (DCs), and on endothelial cells of liver sinusoids and lymph node sinuses. These interactions allow capture of viral particles at mucosal surfaces by these cells and subsequent transmission to permissive cells. HIV subverts the migration properties of dendritic cells to gain access to CD4+ T-cells in lymph nodes. Virus transmission to permissive T-cells occurs either in trans (without DCs infection, through viral capture and transmission), or in cis (following DCs productive infection, through the usual CD4-gp120 interaction), thereby inducing a robust infection. In trans infection, bound virions remain infectious over days and it is proposed that they are not degraded, but protected in non-lysosomal acidic organelles within the DCs close to the cell membrane thus contributing to the viral infectious potential during DCs' migration from the periphery to the lymphoid tissues. On arrival at lymphoid tissues, intact virions recycle back to DCs' cell surface allowing virus transmission to CD4+ T-cells.</text>
</comment>
<dbReference type="GO" id="GO:0039654">
    <property type="term" value="P:fusion of virus membrane with host endosome membrane"/>
    <property type="evidence" value="ECO:0007669"/>
    <property type="project" value="UniProtKB-UniRule"/>
</dbReference>
<dbReference type="SMR" id="D7S278"/>
<feature type="transmembrane region" description="Helical" evidence="34">
    <location>
        <begin position="667"/>
        <end position="694"/>
    </location>
</feature>
<dbReference type="FunFam" id="2.170.40.20:FF:000001">
    <property type="entry name" value="Envelope glycoprotein gp160"/>
    <property type="match status" value="1"/>
</dbReference>
<feature type="region of interest" description="CD4-binding loop" evidence="33">
    <location>
        <begin position="354"/>
        <end position="364"/>
    </location>
</feature>
<feature type="topological domain" description="Cytoplasmic" evidence="33">
    <location>
        <begin position="695"/>
        <end position="845"/>
    </location>
</feature>
<dbReference type="HAMAP" id="MF_04083">
    <property type="entry name" value="HIV_ENV"/>
    <property type="match status" value="1"/>
</dbReference>
<evidence type="ECO:0000256" key="18">
    <source>
        <dbReference type="ARBA" id="ARBA00022844"/>
    </source>
</evidence>
<evidence type="ECO:0000256" key="25">
    <source>
        <dbReference type="ARBA" id="ARBA00023136"/>
    </source>
</evidence>
<evidence type="ECO:0000256" key="31">
    <source>
        <dbReference type="ARBA" id="ARBA00023296"/>
    </source>
</evidence>
<evidence type="ECO:0000256" key="32">
    <source>
        <dbReference type="ARBA" id="ARBA00062028"/>
    </source>
</evidence>
<evidence type="ECO:0000256" key="19">
    <source>
        <dbReference type="ARBA" id="ARBA00022870"/>
    </source>
</evidence>
<comment type="domain">
    <text evidence="33">The membrane proximal external region (MPER) present in gp41 is a tryptophan-rich region recognized by the antibodies 2F5, Z13, and 4E10. MPER seems to play a role in fusion.</text>
</comment>
<dbReference type="InterPro" id="IPR036377">
    <property type="entry name" value="Gp120_core_sf"/>
</dbReference>
<keyword evidence="27 33" id="KW-1015">Disulfide bond</keyword>
<dbReference type="GO" id="GO:0075512">
    <property type="term" value="P:clathrin-dependent endocytosis of virus by host cell"/>
    <property type="evidence" value="ECO:0007669"/>
    <property type="project" value="UniProtKB-UniRule"/>
</dbReference>
<keyword evidence="15 33" id="KW-0053">Apoptosis</keyword>
<evidence type="ECO:0000256" key="33">
    <source>
        <dbReference type="HAMAP-Rule" id="MF_04083"/>
    </source>
</evidence>
<dbReference type="InterPro" id="IPR000777">
    <property type="entry name" value="HIV1_Gp120"/>
</dbReference>
<evidence type="ECO:0000256" key="17">
    <source>
        <dbReference type="ARBA" id="ARBA00022804"/>
    </source>
</evidence>
<dbReference type="Pfam" id="PF00516">
    <property type="entry name" value="GP120"/>
    <property type="match status" value="1"/>
</dbReference>
<feature type="region of interest" description="MPER; binding to GalCer" evidence="33">
    <location>
        <begin position="651"/>
        <end position="672"/>
    </location>
</feature>
<feature type="region of interest" description="Disordered" evidence="35">
    <location>
        <begin position="708"/>
        <end position="732"/>
    </location>
</feature>
<feature type="domain" description="Human immunodeficiency virus 1 envelope glycoprotein Gp120" evidence="36">
    <location>
        <begin position="137"/>
        <end position="499"/>
    </location>
</feature>
<evidence type="ECO:0000259" key="37">
    <source>
        <dbReference type="Pfam" id="PF00517"/>
    </source>
</evidence>
<dbReference type="GO" id="GO:0052031">
    <property type="term" value="P:symbiont-mediated perturbation of host defense response"/>
    <property type="evidence" value="ECO:0007669"/>
    <property type="project" value="UniProtKB-UniRule"/>
</dbReference>
<organismHost>
    <name type="scientific">Homo sapiens</name>
    <name type="common">Human</name>
    <dbReference type="NCBI Taxonomy" id="9606"/>
</organismHost>
<dbReference type="InterPro" id="IPR000328">
    <property type="entry name" value="GP41-like"/>
</dbReference>
<feature type="chain" id="PRO_5023434965" description="Envelope glycoprotein gp160" evidence="33">
    <location>
        <begin position="32"/>
        <end position="845"/>
    </location>
</feature>
<comment type="function">
    <text evidence="33">Envelope glycoprotein gp160: Oligomerizes in the host endoplasmic reticulum into predominantly trimers. In a second time, gp160 transits in the host Golgi, where glycosylation is completed. The precursor is then proteolytically cleaved in the trans-Golgi and thereby activated by cellular furin or furin-like proteases to produce gp120 and gp41.</text>
</comment>
<keyword evidence="20 33" id="KW-0261">Viral envelope protein</keyword>
<dbReference type="Gene3D" id="2.170.40.20">
    <property type="entry name" value="Human immunodeficiency virus 1, Gp160, envelope glycoprotein"/>
    <property type="match status" value="2"/>
</dbReference>
<keyword evidence="31 33" id="KW-1160">Virus entry into host cell</keyword>
<organism evidence="38">
    <name type="scientific">Human immunodeficiency virus type 1</name>
    <name type="common">HIV-1</name>
    <dbReference type="NCBI Taxonomy" id="11676"/>
    <lineage>
        <taxon>Viruses</taxon>
        <taxon>Riboviria</taxon>
        <taxon>Pararnavirae</taxon>
        <taxon>Artverviricota</taxon>
        <taxon>Revtraviricetes</taxon>
        <taxon>Ortervirales</taxon>
        <taxon>Retroviridae</taxon>
        <taxon>Orthoretrovirinae</taxon>
        <taxon>Lentivirus</taxon>
        <taxon>Lentivirus humimdef1</taxon>
    </lineage>
</organism>
<feature type="chain" id="PRO_5023434966" description="Transmembrane protein gp41" evidence="33">
    <location>
        <begin position="500"/>
        <end position="845"/>
    </location>
</feature>
<evidence type="ECO:0000256" key="10">
    <source>
        <dbReference type="ARBA" id="ARBA00022570"/>
    </source>
</evidence>
<dbReference type="GO" id="GO:0016020">
    <property type="term" value="C:membrane"/>
    <property type="evidence" value="ECO:0007669"/>
    <property type="project" value="UniProtKB-UniRule"/>
</dbReference>
<keyword evidence="24 33" id="KW-0175">Coiled coil</keyword>
<comment type="subunit">
    <text evidence="32">The mature envelope protein (Env) consists of a homotrimer of non-covalently associated gp120-gp41 heterodimers. The resulting complex protrudes from the virus surface as a spike. There seems to be as few as 10 spikes on the average virion. Interacts with host CD4, CCR5 and CXCR4. Gp120 also interacts with the C-type lectins CD209/DC-SIGN and CLEC4M/DC-SIGNR (collectively referred to as DC-SIGN(R)). Gp120 and gp41 interact with GalCer. Gp120 interacts with host ITGA4/ITGB7 complex; on CD4+ T-cells, this interaction results in rapid activation of integrin ITGAL/LFA-1, which facilitates efficient cell-to-cell spreading of HIV-1. Gp120 interacts with cell-associated heparan sulfate; this interaction increases virus infectivity on permissive cells and may be involved in infection of CD4- cells.</text>
</comment>
<evidence type="ECO:0000256" key="23">
    <source>
        <dbReference type="ARBA" id="ARBA00023046"/>
    </source>
</evidence>
<evidence type="ECO:0000256" key="2">
    <source>
        <dbReference type="ARBA" id="ARBA00004433"/>
    </source>
</evidence>
<feature type="transmembrane region" description="Helical" evidence="34">
    <location>
        <begin position="500"/>
        <end position="524"/>
    </location>
</feature>
<keyword evidence="18 33" id="KW-0946">Virion</keyword>
<accession>D7S278</accession>
<keyword evidence="12 33" id="KW-1162">Viral penetration into host cytoplasm</keyword>
<keyword evidence="29 33" id="KW-0899">Viral immunoevasion</keyword>
<feature type="region of interest" description="Immunosuppression" evidence="33">
    <location>
        <begin position="563"/>
        <end position="581"/>
    </location>
</feature>
<evidence type="ECO:0000256" key="15">
    <source>
        <dbReference type="ARBA" id="ARBA00022703"/>
    </source>
</evidence>
<evidence type="ECO:0000256" key="28">
    <source>
        <dbReference type="ARBA" id="ARBA00023180"/>
    </source>
</evidence>
<evidence type="ECO:0000256" key="11">
    <source>
        <dbReference type="ARBA" id="ARBA00022581"/>
    </source>
</evidence>
<evidence type="ECO:0000256" key="24">
    <source>
        <dbReference type="ARBA" id="ARBA00023054"/>
    </source>
</evidence>
<feature type="lipid moiety-binding region" description="S-palmitoyl cysteine; by host" evidence="33">
    <location>
        <position position="753"/>
    </location>
</feature>
<comment type="subunit">
    <text evidence="33">The mature envelope protein (Env) consists of a homotrimer of non-covalently associated gp120-gp41 heterodimers. The resulting complex protrudes from the virus surface as a spike. There seems to be as few as 10 spikes on the average virion. Surface protein gp120 interacts with host CD4, CCR5 and CXCR4. Gp120 also interacts with the C-type lectins CD209/DC-SIGN and CLEC4M/DC-SIGNR (collectively referred to as DC-SIGN(R)). Gp120 and gp41 interact with GalCer. Gp120 interacts with host ITGA4/ITGB7 complex; on CD4+ T-cells, this interaction results in rapid activation of integrin ITGAL/LFA-1, which facilitates efficient cell-to-cell spreading of HIV-1. Gp120 interacts with cell-associated heparan sulfate; this interaction increases virus infectivity on permissive cells and may be involved in infection of CD4- cells.</text>
</comment>
<feature type="short sequence motif" description="YXXL motif; contains endocytosis signal" evidence="33">
    <location>
        <begin position="701"/>
        <end position="704"/>
    </location>
</feature>
<comment type="PTM">
    <text evidence="33">Highly glycosylated by host. The high number of glycan on the protein is reffered to as 'glycan shield' because it contributes to hide protein sequence from adaptive immune system.</text>
</comment>
<evidence type="ECO:0000256" key="3">
    <source>
        <dbReference type="ARBA" id="ARBA00004505"/>
    </source>
</evidence>
<sequence>MRVTGIRNNYQHLWKWGTMLLGMLMICSAAENLWATVYYGVPVWKEATTTLFCASDARAYDTEVHNIWATHACVPTDPNPQEVVLGNVTENFNMWINDMVEQMHEDIISLWDQSLKPCVKLTPLCVTLNCSNLNTTNTSSTIEGGEIKNCSFNITTSISTKVKDYAIFNKLDIVPIGNDTTSYILINCNTSVITQACPKVSFEPIPIHYCTPAGFAILKCNNKTFQGTGPCTNVSTVQCTHGIRPVVSTQLLLNGSLAEEEVVIRSSNFSNNAKVIIVQLNKSVEINCTRPNNNTRKSISLGPGRAWYATGQIIGNIRQAHCNLSRTEWNNTLKQIVNKLREQYGNKTIIFNQSSGGDLEIVMHSFNCGGEFFYCNTSQLFNSTWNVTGTVNGTTGNGTITLPCSIKQIVNRWQEVGRAIYAPPIRGQIRCSSNITGLLLTRDGGNESTTTETETFRPAGGDMRDNWRSELYKYKVVKIEPLGVAPTKAKRRVVQREKRAVGTIGAMFLGFLGAAGSTMGAASITLTVQARQLLSGIVQQQRNLLRAIEAQQHLLQLTVWGIKQLQARVLAVERYLKDQQLLGIWGCSGKLICTTTVPWNSSWSNKSLSEIWDNMTWMEWEREIANYTREIYTLIEESQNQQEKNELELLELDKWASLWNWFDITKWLWYIRIFIMIVGGLVGLRIVFAVLSIVNRVRQGYSPLSLQTHFPAQRGPGRPEGIEEEGGEQDRDRSERLVNGLLTLFWEDLRNLCLFSYHRLRDLLLIVARIVELLGRRGREALRYWWNLLQYWSQELKNSAISLLNATAIAVAEGTDRVIEVIQRVYRAILNIPTRIRQGLERALL</sequence>
<feature type="domain" description="Retroviral envelope protein GP41-like" evidence="37">
    <location>
        <begin position="519"/>
        <end position="707"/>
    </location>
</feature>
<proteinExistence type="inferred from homology"/>
<dbReference type="GO" id="GO:0020002">
    <property type="term" value="C:host cell plasma membrane"/>
    <property type="evidence" value="ECO:0007669"/>
    <property type="project" value="UniProtKB-SubCell"/>
</dbReference>
<keyword evidence="7 33" id="KW-1168">Fusion of virus membrane with host membrane</keyword>
<evidence type="ECO:0000313" key="38">
    <source>
        <dbReference type="EMBL" id="ADI62504.1"/>
    </source>
</evidence>
<keyword evidence="13 33" id="KW-0165">Cleavage on pair of basic residues</keyword>
<evidence type="ECO:0000256" key="5">
    <source>
        <dbReference type="ARBA" id="ARBA00004578"/>
    </source>
</evidence>